<dbReference type="AlphaFoldDB" id="A0A6J4Q8B7"/>
<reference evidence="2" key="1">
    <citation type="submission" date="2020-02" db="EMBL/GenBank/DDBJ databases">
        <authorList>
            <person name="Meier V. D."/>
        </authorList>
    </citation>
    <scope>NUCLEOTIDE SEQUENCE</scope>
    <source>
        <strain evidence="2">AVDCRST_MAG55</strain>
    </source>
</reference>
<feature type="region of interest" description="Disordered" evidence="1">
    <location>
        <begin position="65"/>
        <end position="110"/>
    </location>
</feature>
<dbReference type="EMBL" id="CADCUZ010000144">
    <property type="protein sequence ID" value="CAA9434617.1"/>
    <property type="molecule type" value="Genomic_DNA"/>
</dbReference>
<name>A0A6J4Q8B7_9ACTN</name>
<gene>
    <name evidence="2" type="ORF">AVDCRST_MAG55-2914</name>
</gene>
<organism evidence="2">
    <name type="scientific">uncultured Rubrobacteraceae bacterium</name>
    <dbReference type="NCBI Taxonomy" id="349277"/>
    <lineage>
        <taxon>Bacteria</taxon>
        <taxon>Bacillati</taxon>
        <taxon>Actinomycetota</taxon>
        <taxon>Rubrobacteria</taxon>
        <taxon>Rubrobacterales</taxon>
        <taxon>Rubrobacteraceae</taxon>
        <taxon>environmental samples</taxon>
    </lineage>
</organism>
<protein>
    <submittedName>
        <fullName evidence="2">Uncharacterized protein</fullName>
    </submittedName>
</protein>
<evidence type="ECO:0000313" key="2">
    <source>
        <dbReference type="EMBL" id="CAA9434617.1"/>
    </source>
</evidence>
<evidence type="ECO:0000256" key="1">
    <source>
        <dbReference type="SAM" id="MobiDB-lite"/>
    </source>
</evidence>
<sequence>MRERVWVLSLFVVAADRRNTGWEKNLLERALAYGDGCERATIASSRHPAAMRGCARAGFEQGLDLAAGRGPWDPRRPTRPGPGAHARDCLPPARRGASAGQRVAAERNGFPATVSATRPKVARDLLWAYPERTPPSENAEVDWITTQQNWAVCR</sequence>
<accession>A0A6J4Q8B7</accession>
<proteinExistence type="predicted"/>